<proteinExistence type="predicted"/>
<comment type="caution">
    <text evidence="2">The sequence shown here is derived from an EMBL/GenBank/DDBJ whole genome shotgun (WGS) entry which is preliminary data.</text>
</comment>
<gene>
    <name evidence="2" type="ORF">QVD17_31692</name>
</gene>
<evidence type="ECO:0000313" key="3">
    <source>
        <dbReference type="Proteomes" id="UP001229421"/>
    </source>
</evidence>
<dbReference type="EMBL" id="JAUHHV010000008">
    <property type="protein sequence ID" value="KAK1415904.1"/>
    <property type="molecule type" value="Genomic_DNA"/>
</dbReference>
<protein>
    <submittedName>
        <fullName evidence="2">Uncharacterized protein</fullName>
    </submittedName>
</protein>
<dbReference type="AlphaFoldDB" id="A0AAD8K4Z4"/>
<reference evidence="2" key="1">
    <citation type="journal article" date="2023" name="bioRxiv">
        <title>Improved chromosome-level genome assembly for marigold (Tagetes erecta).</title>
        <authorList>
            <person name="Jiang F."/>
            <person name="Yuan L."/>
            <person name="Wang S."/>
            <person name="Wang H."/>
            <person name="Xu D."/>
            <person name="Wang A."/>
            <person name="Fan W."/>
        </authorList>
    </citation>
    <scope>NUCLEOTIDE SEQUENCE</scope>
    <source>
        <strain evidence="2">WSJ</strain>
        <tissue evidence="2">Leaf</tissue>
    </source>
</reference>
<keyword evidence="3" id="KW-1185">Reference proteome</keyword>
<accession>A0AAD8K4Z4</accession>
<organism evidence="2 3">
    <name type="scientific">Tagetes erecta</name>
    <name type="common">African marigold</name>
    <dbReference type="NCBI Taxonomy" id="13708"/>
    <lineage>
        <taxon>Eukaryota</taxon>
        <taxon>Viridiplantae</taxon>
        <taxon>Streptophyta</taxon>
        <taxon>Embryophyta</taxon>
        <taxon>Tracheophyta</taxon>
        <taxon>Spermatophyta</taxon>
        <taxon>Magnoliopsida</taxon>
        <taxon>eudicotyledons</taxon>
        <taxon>Gunneridae</taxon>
        <taxon>Pentapetalae</taxon>
        <taxon>asterids</taxon>
        <taxon>campanulids</taxon>
        <taxon>Asterales</taxon>
        <taxon>Asteraceae</taxon>
        <taxon>Asteroideae</taxon>
        <taxon>Heliantheae alliance</taxon>
        <taxon>Tageteae</taxon>
        <taxon>Tagetes</taxon>
    </lineage>
</organism>
<name>A0AAD8K4Z4_TARER</name>
<feature type="compositionally biased region" description="Pro residues" evidence="1">
    <location>
        <begin position="16"/>
        <end position="35"/>
    </location>
</feature>
<feature type="region of interest" description="Disordered" evidence="1">
    <location>
        <begin position="1"/>
        <end position="60"/>
    </location>
</feature>
<evidence type="ECO:0000313" key="2">
    <source>
        <dbReference type="EMBL" id="KAK1415904.1"/>
    </source>
</evidence>
<sequence>MVEPGGRTSESGGYGPPHPPEHPPGPQRFGPPSPMPQLHRHHPPPPSRPHGYQGYFNQQPAPPSLYNNQFYDSACSSLLTAWYVFGKPLLLLPVEPMNGG</sequence>
<dbReference type="Proteomes" id="UP001229421">
    <property type="component" value="Unassembled WGS sequence"/>
</dbReference>
<evidence type="ECO:0000256" key="1">
    <source>
        <dbReference type="SAM" id="MobiDB-lite"/>
    </source>
</evidence>